<gene>
    <name evidence="2" type="ORF">CFIO01_08534</name>
</gene>
<evidence type="ECO:0000313" key="3">
    <source>
        <dbReference type="Proteomes" id="UP000020467"/>
    </source>
</evidence>
<dbReference type="OrthoDB" id="10385757at2759"/>
<evidence type="ECO:0000313" key="2">
    <source>
        <dbReference type="EMBL" id="EXF80357.1"/>
    </source>
</evidence>
<dbReference type="KEGG" id="cfj:CFIO01_08534"/>
<comment type="caution">
    <text evidence="2">The sequence shown here is derived from an EMBL/GenBank/DDBJ whole genome shotgun (WGS) entry which is preliminary data.</text>
</comment>
<organism evidence="2 3">
    <name type="scientific">Colletotrichum fioriniae PJ7</name>
    <dbReference type="NCBI Taxonomy" id="1445577"/>
    <lineage>
        <taxon>Eukaryota</taxon>
        <taxon>Fungi</taxon>
        <taxon>Dikarya</taxon>
        <taxon>Ascomycota</taxon>
        <taxon>Pezizomycotina</taxon>
        <taxon>Sordariomycetes</taxon>
        <taxon>Hypocreomycetidae</taxon>
        <taxon>Glomerellales</taxon>
        <taxon>Glomerellaceae</taxon>
        <taxon>Colletotrichum</taxon>
        <taxon>Colletotrichum acutatum species complex</taxon>
    </lineage>
</organism>
<feature type="compositionally biased region" description="Basic and acidic residues" evidence="1">
    <location>
        <begin position="1"/>
        <end position="10"/>
    </location>
</feature>
<name>A0A010QK29_9PEZI</name>
<dbReference type="HOGENOM" id="CLU_2145665_0_0_1"/>
<dbReference type="EMBL" id="JARH01000450">
    <property type="protein sequence ID" value="EXF80357.1"/>
    <property type="molecule type" value="Genomic_DNA"/>
</dbReference>
<keyword evidence="3" id="KW-1185">Reference proteome</keyword>
<sequence>MQDSVTAEKKTKTKKDKNMSMASSKTTRRTLALTEQKHSCLRNNLPLNAVIRASDRMDGPVWQLESKSAFDIWQPEPEPLPAGDLYDVLPRKDAPGSRAREAQLCAYQTSGL</sequence>
<feature type="region of interest" description="Disordered" evidence="1">
    <location>
        <begin position="1"/>
        <end position="30"/>
    </location>
</feature>
<evidence type="ECO:0000256" key="1">
    <source>
        <dbReference type="SAM" id="MobiDB-lite"/>
    </source>
</evidence>
<protein>
    <submittedName>
        <fullName evidence="2">Uncharacterized protein</fullName>
    </submittedName>
</protein>
<accession>A0A010QK29</accession>
<proteinExistence type="predicted"/>
<reference evidence="2 3" key="1">
    <citation type="submission" date="2014-02" db="EMBL/GenBank/DDBJ databases">
        <title>The genome sequence of Colletotrichum fioriniae PJ7.</title>
        <authorList>
            <person name="Baroncelli R."/>
            <person name="Thon M.R."/>
        </authorList>
    </citation>
    <scope>NUCLEOTIDE SEQUENCE [LARGE SCALE GENOMIC DNA]</scope>
    <source>
        <strain evidence="2 3">PJ7</strain>
    </source>
</reference>
<dbReference type="AlphaFoldDB" id="A0A010QK29"/>
<dbReference type="Proteomes" id="UP000020467">
    <property type="component" value="Unassembled WGS sequence"/>
</dbReference>